<sequence length="156" mass="16935">MTSPRRIVIGVDTHLDTIHVAAITDTCRPLSDAEFRTNPTGYYIAVQWARSLGEVLIAGVEGTSSYGAGFTQALQDNNIHVIEVNRPDRAARRRQGKSDPLDAYCAACAVLAGHGLTVPKDPNTGALRAADRAPRRRQSPYRGHPADQRSAHHRTG</sequence>
<organism evidence="3 4">
    <name type="scientific">Mycobacterium mantenii</name>
    <dbReference type="NCBI Taxonomy" id="560555"/>
    <lineage>
        <taxon>Bacteria</taxon>
        <taxon>Bacillati</taxon>
        <taxon>Actinomycetota</taxon>
        <taxon>Actinomycetes</taxon>
        <taxon>Mycobacteriales</taxon>
        <taxon>Mycobacteriaceae</taxon>
        <taxon>Mycobacterium</taxon>
        <taxon>Mycobacterium avium complex (MAC)</taxon>
    </lineage>
</organism>
<dbReference type="PANTHER" id="PTHR33055:SF16">
    <property type="entry name" value="TRANSPOSASE FOR INSERTION SEQUENCE ELEMENT IS1547"/>
    <property type="match status" value="1"/>
</dbReference>
<feature type="domain" description="Transposase IS110-like N-terminal" evidence="2">
    <location>
        <begin position="9"/>
        <end position="132"/>
    </location>
</feature>
<evidence type="ECO:0000259" key="2">
    <source>
        <dbReference type="Pfam" id="PF01548"/>
    </source>
</evidence>
<protein>
    <recommendedName>
        <fullName evidence="2">Transposase IS110-like N-terminal domain-containing protein</fullName>
    </recommendedName>
</protein>
<dbReference type="Pfam" id="PF01548">
    <property type="entry name" value="DEDD_Tnp_IS110"/>
    <property type="match status" value="1"/>
</dbReference>
<evidence type="ECO:0000256" key="1">
    <source>
        <dbReference type="SAM" id="MobiDB-lite"/>
    </source>
</evidence>
<accession>A0ABM7JS47</accession>
<dbReference type="InterPro" id="IPR002525">
    <property type="entry name" value="Transp_IS110-like_N"/>
</dbReference>
<dbReference type="Proteomes" id="UP000465812">
    <property type="component" value="Chromosome"/>
</dbReference>
<dbReference type="PANTHER" id="PTHR33055">
    <property type="entry name" value="TRANSPOSASE FOR INSERTION SEQUENCE ELEMENT IS1111A"/>
    <property type="match status" value="1"/>
</dbReference>
<evidence type="ECO:0000313" key="3">
    <source>
        <dbReference type="EMBL" id="BBY38341.1"/>
    </source>
</evidence>
<keyword evidence="4" id="KW-1185">Reference proteome</keyword>
<gene>
    <name evidence="3" type="ORF">MMAN_24750</name>
</gene>
<proteinExistence type="predicted"/>
<name>A0ABM7JS47_MYCNT</name>
<dbReference type="RefSeq" id="WP_232068952.1">
    <property type="nucleotide sequence ID" value="NZ_AP022590.1"/>
</dbReference>
<reference evidence="3 4" key="1">
    <citation type="journal article" date="2019" name="Emerg. Microbes Infect.">
        <title>Comprehensive subspecies identification of 175 nontuberculous mycobacteria species based on 7547 genomic profiles.</title>
        <authorList>
            <person name="Matsumoto Y."/>
            <person name="Kinjo T."/>
            <person name="Motooka D."/>
            <person name="Nabeya D."/>
            <person name="Jung N."/>
            <person name="Uechi K."/>
            <person name="Horii T."/>
            <person name="Iida T."/>
            <person name="Fujita J."/>
            <person name="Nakamura S."/>
        </authorList>
    </citation>
    <scope>NUCLEOTIDE SEQUENCE [LARGE SCALE GENOMIC DNA]</scope>
    <source>
        <strain evidence="3 4">JCM 18113</strain>
    </source>
</reference>
<evidence type="ECO:0000313" key="4">
    <source>
        <dbReference type="Proteomes" id="UP000465812"/>
    </source>
</evidence>
<dbReference type="EMBL" id="AP022590">
    <property type="protein sequence ID" value="BBY38341.1"/>
    <property type="molecule type" value="Genomic_DNA"/>
</dbReference>
<dbReference type="InterPro" id="IPR047650">
    <property type="entry name" value="Transpos_IS110"/>
</dbReference>
<feature type="region of interest" description="Disordered" evidence="1">
    <location>
        <begin position="119"/>
        <end position="156"/>
    </location>
</feature>